<accession>A0ABT1YAA3</accession>
<evidence type="ECO:0000313" key="1">
    <source>
        <dbReference type="EMBL" id="MCR6547030.1"/>
    </source>
</evidence>
<comment type="caution">
    <text evidence="1">The sequence shown here is derived from an EMBL/GenBank/DDBJ whole genome shotgun (WGS) entry which is preliminary data.</text>
</comment>
<keyword evidence="2" id="KW-1185">Reference proteome</keyword>
<reference evidence="1 2" key="1">
    <citation type="submission" date="2022-08" db="EMBL/GenBank/DDBJ databases">
        <title>Proteogenomics of the novel Dehalobacterium formicoaceticum strain EZ94 highlights a key role of methyltransferases during anaerobic dichloromethane degradation.</title>
        <authorList>
            <person name="Wasmund K."/>
        </authorList>
    </citation>
    <scope>NUCLEOTIDE SEQUENCE [LARGE SCALE GENOMIC DNA]</scope>
    <source>
        <strain evidence="1 2">EZ94</strain>
    </source>
</reference>
<organism evidence="1 2">
    <name type="scientific">Dehalobacterium formicoaceticum</name>
    <dbReference type="NCBI Taxonomy" id="51515"/>
    <lineage>
        <taxon>Bacteria</taxon>
        <taxon>Bacillati</taxon>
        <taxon>Bacillota</taxon>
        <taxon>Clostridia</taxon>
        <taxon>Eubacteriales</taxon>
        <taxon>Peptococcaceae</taxon>
        <taxon>Dehalobacterium</taxon>
    </lineage>
</organism>
<dbReference type="EMBL" id="JANPWE010000017">
    <property type="protein sequence ID" value="MCR6547030.1"/>
    <property type="molecule type" value="Genomic_DNA"/>
</dbReference>
<gene>
    <name evidence="1" type="ORF">NVS47_16190</name>
</gene>
<name>A0ABT1YAA3_9FIRM</name>
<dbReference type="Proteomes" id="UP001524944">
    <property type="component" value="Unassembled WGS sequence"/>
</dbReference>
<protein>
    <submittedName>
        <fullName evidence="1">Uncharacterized protein</fullName>
    </submittedName>
</protein>
<dbReference type="RefSeq" id="WP_157677501.1">
    <property type="nucleotide sequence ID" value="NZ_CP022121.1"/>
</dbReference>
<sequence>MVVLKPRLSTYLDSQEHKGVLHLLEIEDSMCVKLRFTQAIGISLKNGILISGQTAD</sequence>
<proteinExistence type="predicted"/>
<evidence type="ECO:0000313" key="2">
    <source>
        <dbReference type="Proteomes" id="UP001524944"/>
    </source>
</evidence>